<dbReference type="Proteomes" id="UP000005824">
    <property type="component" value="Unassembled WGS sequence"/>
</dbReference>
<organism evidence="1 2">
    <name type="scientific">Chthoniobacter flavus Ellin428</name>
    <dbReference type="NCBI Taxonomy" id="497964"/>
    <lineage>
        <taxon>Bacteria</taxon>
        <taxon>Pseudomonadati</taxon>
        <taxon>Verrucomicrobiota</taxon>
        <taxon>Spartobacteria</taxon>
        <taxon>Chthoniobacterales</taxon>
        <taxon>Chthoniobacteraceae</taxon>
        <taxon>Chthoniobacter</taxon>
    </lineage>
</organism>
<reference evidence="1 2" key="1">
    <citation type="journal article" date="2011" name="J. Bacteriol.">
        <title>Genome sequence of Chthoniobacter flavus Ellin428, an aerobic heterotrophic soil bacterium.</title>
        <authorList>
            <person name="Kant R."/>
            <person name="van Passel M.W."/>
            <person name="Palva A."/>
            <person name="Lucas S."/>
            <person name="Lapidus A."/>
            <person name="Glavina Del Rio T."/>
            <person name="Dalin E."/>
            <person name="Tice H."/>
            <person name="Bruce D."/>
            <person name="Goodwin L."/>
            <person name="Pitluck S."/>
            <person name="Larimer F.W."/>
            <person name="Land M.L."/>
            <person name="Hauser L."/>
            <person name="Sangwan P."/>
            <person name="de Vos W.M."/>
            <person name="Janssen P.H."/>
            <person name="Smidt H."/>
        </authorList>
    </citation>
    <scope>NUCLEOTIDE SEQUENCE [LARGE SCALE GENOMIC DNA]</scope>
    <source>
        <strain evidence="1 2">Ellin428</strain>
    </source>
</reference>
<dbReference type="STRING" id="497964.CfE428DRAFT_6081"/>
<sequence length="61" mass="6563">MGVSPSLGSGLPPLRHGCLGLETVKESGSEIIWPANHPDNANEKHSIRVIRVIRGPFFTVS</sequence>
<gene>
    <name evidence="1" type="ORF">CfE428DRAFT_6081</name>
</gene>
<proteinExistence type="predicted"/>
<protein>
    <submittedName>
        <fullName evidence="1">Uncharacterized protein</fullName>
    </submittedName>
</protein>
<comment type="caution">
    <text evidence="1">The sequence shown here is derived from an EMBL/GenBank/DDBJ whole genome shotgun (WGS) entry which is preliminary data.</text>
</comment>
<evidence type="ECO:0000313" key="2">
    <source>
        <dbReference type="Proteomes" id="UP000005824"/>
    </source>
</evidence>
<name>B4DAZ0_9BACT</name>
<dbReference type="EMBL" id="ABVL01000034">
    <property type="protein sequence ID" value="EDY16364.1"/>
    <property type="molecule type" value="Genomic_DNA"/>
</dbReference>
<dbReference type="InParanoid" id="B4DAZ0"/>
<dbReference type="AlphaFoldDB" id="B4DAZ0"/>
<keyword evidence="2" id="KW-1185">Reference proteome</keyword>
<accession>B4DAZ0</accession>
<evidence type="ECO:0000313" key="1">
    <source>
        <dbReference type="EMBL" id="EDY16364.1"/>
    </source>
</evidence>